<dbReference type="PANTHER" id="PTHR35936:SF25">
    <property type="entry name" value="ABC TRANSPORTER SUBSTRATE-BINDING PROTEIN"/>
    <property type="match status" value="1"/>
</dbReference>
<dbReference type="Proteomes" id="UP000029994">
    <property type="component" value="Unassembled WGS sequence"/>
</dbReference>
<feature type="signal peptide" evidence="3">
    <location>
        <begin position="1"/>
        <end position="23"/>
    </location>
</feature>
<name>A0A099LUE7_9VIBR</name>
<dbReference type="eggNOG" id="COG0834">
    <property type="taxonomic scope" value="Bacteria"/>
</dbReference>
<keyword evidence="2 3" id="KW-0732">Signal</keyword>
<dbReference type="Pfam" id="PF00497">
    <property type="entry name" value="SBP_bac_3"/>
    <property type="match status" value="1"/>
</dbReference>
<keyword evidence="6" id="KW-1185">Reference proteome</keyword>
<feature type="domain" description="Solute-binding protein family 3/N-terminal" evidence="4">
    <location>
        <begin position="49"/>
        <end position="237"/>
    </location>
</feature>
<evidence type="ECO:0000256" key="2">
    <source>
        <dbReference type="ARBA" id="ARBA00022729"/>
    </source>
</evidence>
<dbReference type="InterPro" id="IPR001638">
    <property type="entry name" value="Solute-binding_3/MltF_N"/>
</dbReference>
<evidence type="ECO:0000256" key="3">
    <source>
        <dbReference type="SAM" id="SignalP"/>
    </source>
</evidence>
<feature type="chain" id="PRO_5001950208" evidence="3">
    <location>
        <begin position="24"/>
        <end position="247"/>
    </location>
</feature>
<dbReference type="Gene3D" id="3.40.190.10">
    <property type="entry name" value="Periplasmic binding protein-like II"/>
    <property type="match status" value="2"/>
</dbReference>
<organism evidence="5 6">
    <name type="scientific">Vibrio navarrensis</name>
    <dbReference type="NCBI Taxonomy" id="29495"/>
    <lineage>
        <taxon>Bacteria</taxon>
        <taxon>Pseudomonadati</taxon>
        <taxon>Pseudomonadota</taxon>
        <taxon>Gammaproteobacteria</taxon>
        <taxon>Vibrionales</taxon>
        <taxon>Vibrionaceae</taxon>
        <taxon>Vibrio</taxon>
    </lineage>
</organism>
<comment type="caution">
    <text evidence="5">The sequence shown here is derived from an EMBL/GenBank/DDBJ whole genome shotgun (WGS) entry which is preliminary data.</text>
</comment>
<evidence type="ECO:0000313" key="5">
    <source>
        <dbReference type="EMBL" id="KGK11071.1"/>
    </source>
</evidence>
<reference evidence="5 6" key="1">
    <citation type="submission" date="2014-04" db="EMBL/GenBank/DDBJ databases">
        <title>Genome sequencing of Vibrio navarrensis strains.</title>
        <authorList>
            <person name="Gladney L.M."/>
            <person name="Katz L.S."/>
            <person name="Marino-Ramirez L."/>
            <person name="Jordan I.K."/>
        </authorList>
    </citation>
    <scope>NUCLEOTIDE SEQUENCE [LARGE SCALE GENOMIC DNA]</scope>
    <source>
        <strain evidence="5 6">ATCC 51183</strain>
    </source>
</reference>
<dbReference type="AlphaFoldDB" id="A0A099LUE7"/>
<dbReference type="SUPFAM" id="SSF53850">
    <property type="entry name" value="Periplasmic binding protein-like II"/>
    <property type="match status" value="1"/>
</dbReference>
<evidence type="ECO:0000256" key="1">
    <source>
        <dbReference type="ARBA" id="ARBA00010333"/>
    </source>
</evidence>
<protein>
    <submittedName>
        <fullName evidence="5">ABC transporter substrate-binding protein</fullName>
    </submittedName>
</protein>
<accession>A0A099LUE7</accession>
<sequence>MLRNSLLASLVFFAASMSTSTYAEQNDVVRFALGEWQPYTSADDGILEKIVLKIYNDLGLEVEFAYNPWMRSAKLVEYGKADATFPWYATEERRATYLLSTTPLLHADTVMFYHNSVNLEWNELADLAKYRLGAVDGYTVTQLMQENGLTPVIASDLKENFLKLHRARVDAIPAEKRVGRNMVNLVTEGGTRAILVNPKPLLSDPMHVLFQPTERGRKLQAIYEKGIHALKQSGCYEIMLENNPCPE</sequence>
<dbReference type="STRING" id="29495.EA26_07040"/>
<dbReference type="EMBL" id="JMCG01000001">
    <property type="protein sequence ID" value="KGK11071.1"/>
    <property type="molecule type" value="Genomic_DNA"/>
</dbReference>
<evidence type="ECO:0000313" key="6">
    <source>
        <dbReference type="Proteomes" id="UP000029994"/>
    </source>
</evidence>
<dbReference type="PANTHER" id="PTHR35936">
    <property type="entry name" value="MEMBRANE-BOUND LYTIC MUREIN TRANSGLYCOSYLASE F"/>
    <property type="match status" value="1"/>
</dbReference>
<comment type="similarity">
    <text evidence="1">Belongs to the bacterial solute-binding protein 3 family.</text>
</comment>
<gene>
    <name evidence="5" type="ORF">EA26_07040</name>
</gene>
<proteinExistence type="inferred from homology"/>
<evidence type="ECO:0000259" key="4">
    <source>
        <dbReference type="Pfam" id="PF00497"/>
    </source>
</evidence>